<evidence type="ECO:0000313" key="2">
    <source>
        <dbReference type="Proteomes" id="UP001595593"/>
    </source>
</evidence>
<evidence type="ECO:0000313" key="1">
    <source>
        <dbReference type="EMBL" id="MFC3123759.1"/>
    </source>
</evidence>
<gene>
    <name evidence="1" type="ORF">ACFOD4_01695</name>
</gene>
<organism evidence="1 2">
    <name type="scientific">Teichococcus globiformis</name>
    <dbReference type="NCBI Taxonomy" id="2307229"/>
    <lineage>
        <taxon>Bacteria</taxon>
        <taxon>Pseudomonadati</taxon>
        <taxon>Pseudomonadota</taxon>
        <taxon>Alphaproteobacteria</taxon>
        <taxon>Acetobacterales</taxon>
        <taxon>Roseomonadaceae</taxon>
        <taxon>Roseomonas</taxon>
    </lineage>
</organism>
<dbReference type="Proteomes" id="UP001595593">
    <property type="component" value="Unassembled WGS sequence"/>
</dbReference>
<protein>
    <submittedName>
        <fullName evidence="1">Uncharacterized protein</fullName>
    </submittedName>
</protein>
<sequence>MTRPSSERLDWLADAGWTIGERHPLRRQGEPGAFMALAPDGRWCVVGDDLAPLVEQAWDHQYPAPRPHAPRPARPSLLGDLLSGLLRRA</sequence>
<name>A0ABV7FWP2_9PROT</name>
<comment type="caution">
    <text evidence="1">The sequence shown here is derived from an EMBL/GenBank/DDBJ whole genome shotgun (WGS) entry which is preliminary data.</text>
</comment>
<accession>A0ABV7FWP2</accession>
<reference evidence="2" key="1">
    <citation type="journal article" date="2019" name="Int. J. Syst. Evol. Microbiol.">
        <title>The Global Catalogue of Microorganisms (GCM) 10K type strain sequencing project: providing services to taxonomists for standard genome sequencing and annotation.</title>
        <authorList>
            <consortium name="The Broad Institute Genomics Platform"/>
            <consortium name="The Broad Institute Genome Sequencing Center for Infectious Disease"/>
            <person name="Wu L."/>
            <person name="Ma J."/>
        </authorList>
    </citation>
    <scope>NUCLEOTIDE SEQUENCE [LARGE SCALE GENOMIC DNA]</scope>
    <source>
        <strain evidence="2">KCTC 52094</strain>
    </source>
</reference>
<proteinExistence type="predicted"/>
<keyword evidence="2" id="KW-1185">Reference proteome</keyword>
<dbReference type="EMBL" id="JBHRTN010000003">
    <property type="protein sequence ID" value="MFC3123759.1"/>
    <property type="molecule type" value="Genomic_DNA"/>
</dbReference>
<dbReference type="RefSeq" id="WP_379592951.1">
    <property type="nucleotide sequence ID" value="NZ_JBHRTN010000003.1"/>
</dbReference>